<name>A0A5J4VPN1_9EUKA</name>
<dbReference type="EMBL" id="SNRW01005679">
    <property type="protein sequence ID" value="KAA6384607.1"/>
    <property type="molecule type" value="Genomic_DNA"/>
</dbReference>
<accession>A0A5J4VPN1</accession>
<reference evidence="1 2" key="1">
    <citation type="submission" date="2019-03" db="EMBL/GenBank/DDBJ databases">
        <title>Single cell metagenomics reveals metabolic interactions within the superorganism composed of flagellate Streblomastix strix and complex community of Bacteroidetes bacteria on its surface.</title>
        <authorList>
            <person name="Treitli S.C."/>
            <person name="Kolisko M."/>
            <person name="Husnik F."/>
            <person name="Keeling P."/>
            <person name="Hampl V."/>
        </authorList>
    </citation>
    <scope>NUCLEOTIDE SEQUENCE [LARGE SCALE GENOMIC DNA]</scope>
    <source>
        <strain evidence="1">ST1C</strain>
    </source>
</reference>
<protein>
    <submittedName>
        <fullName evidence="1">Uncharacterized protein</fullName>
    </submittedName>
</protein>
<gene>
    <name evidence="1" type="ORF">EZS28_019867</name>
</gene>
<evidence type="ECO:0000313" key="2">
    <source>
        <dbReference type="Proteomes" id="UP000324800"/>
    </source>
</evidence>
<dbReference type="Proteomes" id="UP000324800">
    <property type="component" value="Unassembled WGS sequence"/>
</dbReference>
<sequence length="232" mass="26387">MKSSKVEDNTTPRGWRAVSNPTIYQKQQKLKQTHISFAPTEGQLTTQLYYKHPRYEQKQNKIYANNNFQDSKSQNKTNSAGIYGLSLVDTLTTLTVDEALGIRIGADKTAILPQKYSNDRELQYVELFGRIGAVRYDDAEFGRGSILMTLVDDGYIEGIKILAWKQNLQGFGIATIAVGNFYRFIGKMTLNTTQREKFLRSLWMSEISYNECECLRGQALSKGSSPRIKLEE</sequence>
<comment type="caution">
    <text evidence="1">The sequence shown here is derived from an EMBL/GenBank/DDBJ whole genome shotgun (WGS) entry which is preliminary data.</text>
</comment>
<evidence type="ECO:0000313" key="1">
    <source>
        <dbReference type="EMBL" id="KAA6384607.1"/>
    </source>
</evidence>
<dbReference type="AlphaFoldDB" id="A0A5J4VPN1"/>
<proteinExistence type="predicted"/>
<dbReference type="OrthoDB" id="10617679at2759"/>
<organism evidence="1 2">
    <name type="scientific">Streblomastix strix</name>
    <dbReference type="NCBI Taxonomy" id="222440"/>
    <lineage>
        <taxon>Eukaryota</taxon>
        <taxon>Metamonada</taxon>
        <taxon>Preaxostyla</taxon>
        <taxon>Oxymonadida</taxon>
        <taxon>Streblomastigidae</taxon>
        <taxon>Streblomastix</taxon>
    </lineage>
</organism>